<proteinExistence type="predicted"/>
<dbReference type="Proteomes" id="UP000032232">
    <property type="component" value="Unassembled WGS sequence"/>
</dbReference>
<keyword evidence="3" id="KW-1185">Reference proteome</keyword>
<dbReference type="InterPro" id="IPR029058">
    <property type="entry name" value="AB_hydrolase_fold"/>
</dbReference>
<gene>
    <name evidence="2" type="ORF">jaqu_16590</name>
</gene>
<dbReference type="EMBL" id="JYFE01000031">
    <property type="protein sequence ID" value="KIT16564.1"/>
    <property type="molecule type" value="Genomic_DNA"/>
</dbReference>
<sequence>MRMILLIVAGFGLLLAFVLWRLADHDLDRRASEPFAFDVGGSTLAGTLWLPYGPPEAAVVLVHGDGPQDRTGGGGYPPLVNLLLDRGIAVASWDKPGVGASEGDWLDQSMADRTAEARAALAVLRGRLEGIGVGALGFSQAGWVLPALGPGEADFLVLIGPAVSWQAQGDYYTRVRLRRAGASEPEITEALAREAAADAAAFGPAAGPQDAPEGMTPARWRFVRTNRDADANKAFARSTLPILAIWGVDDLNVDAEADAAAYRALVGDKHPATEIRVVPDATHALLKSGPYNWQLAEDWPWHARARFALEGRYAFAPGALRNVVSWIKARGGRHNT</sequence>
<dbReference type="Pfam" id="PF12146">
    <property type="entry name" value="Hydrolase_4"/>
    <property type="match status" value="1"/>
</dbReference>
<reference evidence="2 3" key="1">
    <citation type="submission" date="2015-02" db="EMBL/GenBank/DDBJ databases">
        <title>Genome Sequence of Jannaschia aquimarina DSM28248, a member of the Roseobacter clade.</title>
        <authorList>
            <person name="Voget S."/>
            <person name="Daniel R."/>
        </authorList>
    </citation>
    <scope>NUCLEOTIDE SEQUENCE [LARGE SCALE GENOMIC DNA]</scope>
    <source>
        <strain evidence="2 3">GSW-M26</strain>
    </source>
</reference>
<evidence type="ECO:0000313" key="3">
    <source>
        <dbReference type="Proteomes" id="UP000032232"/>
    </source>
</evidence>
<protein>
    <submittedName>
        <fullName evidence="2">Alpha/beta hydrolase family protein</fullName>
    </submittedName>
</protein>
<dbReference type="InterPro" id="IPR022742">
    <property type="entry name" value="Hydrolase_4"/>
</dbReference>
<dbReference type="PANTHER" id="PTHR43265:SF1">
    <property type="entry name" value="ESTERASE ESTD"/>
    <property type="match status" value="1"/>
</dbReference>
<dbReference type="Gene3D" id="3.40.50.1820">
    <property type="entry name" value="alpha/beta hydrolase"/>
    <property type="match status" value="1"/>
</dbReference>
<dbReference type="InterPro" id="IPR053145">
    <property type="entry name" value="AB_hydrolase_Est10"/>
</dbReference>
<accession>A0A0D1EFU6</accession>
<dbReference type="SUPFAM" id="SSF53474">
    <property type="entry name" value="alpha/beta-Hydrolases"/>
    <property type="match status" value="1"/>
</dbReference>
<dbReference type="AlphaFoldDB" id="A0A0D1EFU6"/>
<dbReference type="PANTHER" id="PTHR43265">
    <property type="entry name" value="ESTERASE ESTD"/>
    <property type="match status" value="1"/>
</dbReference>
<keyword evidence="2" id="KW-0378">Hydrolase</keyword>
<comment type="caution">
    <text evidence="2">The sequence shown here is derived from an EMBL/GenBank/DDBJ whole genome shotgun (WGS) entry which is preliminary data.</text>
</comment>
<organism evidence="2 3">
    <name type="scientific">Jannaschia aquimarina</name>
    <dbReference type="NCBI Taxonomy" id="935700"/>
    <lineage>
        <taxon>Bacteria</taxon>
        <taxon>Pseudomonadati</taxon>
        <taxon>Pseudomonadota</taxon>
        <taxon>Alphaproteobacteria</taxon>
        <taxon>Rhodobacterales</taxon>
        <taxon>Roseobacteraceae</taxon>
        <taxon>Jannaschia</taxon>
    </lineage>
</organism>
<dbReference type="PATRIC" id="fig|935700.4.peg.1721"/>
<dbReference type="GO" id="GO:0052689">
    <property type="term" value="F:carboxylic ester hydrolase activity"/>
    <property type="evidence" value="ECO:0007669"/>
    <property type="project" value="TreeGrafter"/>
</dbReference>
<name>A0A0D1EFU6_9RHOB</name>
<dbReference type="OrthoDB" id="9765647at2"/>
<dbReference type="STRING" id="935700.jaqu_16590"/>
<evidence type="ECO:0000259" key="1">
    <source>
        <dbReference type="Pfam" id="PF12146"/>
    </source>
</evidence>
<feature type="domain" description="Serine aminopeptidase S33" evidence="1">
    <location>
        <begin position="54"/>
        <end position="286"/>
    </location>
</feature>
<evidence type="ECO:0000313" key="2">
    <source>
        <dbReference type="EMBL" id="KIT16564.1"/>
    </source>
</evidence>